<feature type="transmembrane region" description="Helical" evidence="2">
    <location>
        <begin position="51"/>
        <end position="69"/>
    </location>
</feature>
<comment type="caution">
    <text evidence="3">The sequence shown here is derived from an EMBL/GenBank/DDBJ whole genome shotgun (WGS) entry which is preliminary data.</text>
</comment>
<feature type="transmembrane region" description="Helical" evidence="2">
    <location>
        <begin position="7"/>
        <end position="31"/>
    </location>
</feature>
<dbReference type="Proteomes" id="UP001519343">
    <property type="component" value="Unassembled WGS sequence"/>
</dbReference>
<evidence type="ECO:0000313" key="4">
    <source>
        <dbReference type="Proteomes" id="UP001519343"/>
    </source>
</evidence>
<keyword evidence="2" id="KW-1133">Transmembrane helix</keyword>
<dbReference type="Pfam" id="PF03780">
    <property type="entry name" value="Asp23"/>
    <property type="match status" value="1"/>
</dbReference>
<protein>
    <submittedName>
        <fullName evidence="3">Alkaline shock family protein YloU</fullName>
    </submittedName>
</protein>
<dbReference type="InterPro" id="IPR005531">
    <property type="entry name" value="Asp23"/>
</dbReference>
<reference evidence="3 4" key="1">
    <citation type="submission" date="2021-03" db="EMBL/GenBank/DDBJ databases">
        <title>Genomic Encyclopedia of Type Strains, Phase IV (KMG-IV): sequencing the most valuable type-strain genomes for metagenomic binning, comparative biology and taxonomic classification.</title>
        <authorList>
            <person name="Goeker M."/>
        </authorList>
    </citation>
    <scope>NUCLEOTIDE SEQUENCE [LARGE SCALE GENOMIC DNA]</scope>
    <source>
        <strain evidence="3 4">DSM 24738</strain>
    </source>
</reference>
<dbReference type="EMBL" id="JAGGKT010000017">
    <property type="protein sequence ID" value="MBP1934184.1"/>
    <property type="molecule type" value="Genomic_DNA"/>
</dbReference>
<gene>
    <name evidence="3" type="ORF">J2Z37_004203</name>
</gene>
<evidence type="ECO:0000256" key="1">
    <source>
        <dbReference type="ARBA" id="ARBA00005721"/>
    </source>
</evidence>
<accession>A0ABS4GVA6</accession>
<evidence type="ECO:0000313" key="3">
    <source>
        <dbReference type="EMBL" id="MBP1934184.1"/>
    </source>
</evidence>
<name>A0ABS4GVA6_9BACL</name>
<keyword evidence="4" id="KW-1185">Reference proteome</keyword>
<proteinExistence type="inferred from homology"/>
<keyword evidence="2" id="KW-0472">Membrane</keyword>
<evidence type="ECO:0000256" key="2">
    <source>
        <dbReference type="SAM" id="Phobius"/>
    </source>
</evidence>
<dbReference type="RefSeq" id="WP_209812185.1">
    <property type="nucleotide sequence ID" value="NZ_JAGGKT010000017.1"/>
</dbReference>
<organism evidence="3 4">
    <name type="scientific">Ammoniphilus resinae</name>
    <dbReference type="NCBI Taxonomy" id="861532"/>
    <lineage>
        <taxon>Bacteria</taxon>
        <taxon>Bacillati</taxon>
        <taxon>Bacillota</taxon>
        <taxon>Bacilli</taxon>
        <taxon>Bacillales</taxon>
        <taxon>Paenibacillaceae</taxon>
        <taxon>Aneurinibacillus group</taxon>
        <taxon>Ammoniphilus</taxon>
    </lineage>
</organism>
<sequence>MNLFDRMILTLYSLALTVLSIGAIAVLLRLIPWEVVSSQMEMIYYAGEMRYAYLVVAIIFFLMSLKFLFQGFKRSNDPTSNSIFQRTDLGNVSISVATMDTIALKAARRVRGVREVKTSIKADETGTSIVLKVSVDGETPIPEIINDIQKAVKQQVETVVGIEVKEVDVKVTEVANNQHAARLSRVE</sequence>
<dbReference type="NCBIfam" id="NF033218">
    <property type="entry name" value="anchor_AmaP"/>
    <property type="match status" value="1"/>
</dbReference>
<keyword evidence="2" id="KW-0812">Transmembrane</keyword>
<comment type="similarity">
    <text evidence="1">Belongs to the asp23 family.</text>
</comment>